<feature type="domain" description="PPM-type phosphatase" evidence="3">
    <location>
        <begin position="187"/>
        <end position="398"/>
    </location>
</feature>
<keyword evidence="1 4" id="KW-0378">Hydrolase</keyword>
<feature type="domain" description="GAF" evidence="2">
    <location>
        <begin position="25"/>
        <end position="169"/>
    </location>
</feature>
<dbReference type="SUPFAM" id="SSF55781">
    <property type="entry name" value="GAF domain-like"/>
    <property type="match status" value="1"/>
</dbReference>
<proteinExistence type="predicted"/>
<dbReference type="InterPro" id="IPR052016">
    <property type="entry name" value="Bact_Sigma-Reg"/>
</dbReference>
<dbReference type="Pfam" id="PF01590">
    <property type="entry name" value="GAF"/>
    <property type="match status" value="1"/>
</dbReference>
<dbReference type="SMART" id="SM00331">
    <property type="entry name" value="PP2C_SIG"/>
    <property type="match status" value="1"/>
</dbReference>
<keyword evidence="5" id="KW-1185">Reference proteome</keyword>
<protein>
    <submittedName>
        <fullName evidence="4">PP2C family protein-serine/threonine phosphatase</fullName>
        <ecNumber evidence="4">3.1.3.16</ecNumber>
    </submittedName>
</protein>
<dbReference type="Proteomes" id="UP001595816">
    <property type="component" value="Unassembled WGS sequence"/>
</dbReference>
<dbReference type="InterPro" id="IPR001932">
    <property type="entry name" value="PPM-type_phosphatase-like_dom"/>
</dbReference>
<dbReference type="InterPro" id="IPR036457">
    <property type="entry name" value="PPM-type-like_dom_sf"/>
</dbReference>
<name>A0ABV8M1W0_9ACTN</name>
<sequence>MTASRDPEMLDRIRAVTDAELSHLPADALLTELVVRTRALLDVDTATILLLDPTGRELITAATVGLEEELQLDIRVPMGVGFAGRVAASGESLIIEHVDRGDVFSHVLIDHHVTSMAGVPVLLAGRVVGVLRVGSIAARPFTEDDIELLRLVADRAGVAANTRLSQTERVATLALQRSLLPVRPPEIPGLDIAVRYIPGAAVGVGGDWYDMFTLPSGHVGLVIGDVAGNGLQSAVVMGRIRSALRAYALESTDPADVLTRLDRKIQLFEPGAMATAAYGVVEPDRTSVTFSVAGHLMPVVLDPGGRGHLLDAPVDLPLGALPDAARRTTTLALTPRTGLLLYTDGLVERRRQSIDDGIGKLLAGLAGSDAEGLCASATANMLHNEAVNDDVAVVGVRLT</sequence>
<dbReference type="EMBL" id="JBHSAY010000028">
    <property type="protein sequence ID" value="MFC4136064.1"/>
    <property type="molecule type" value="Genomic_DNA"/>
</dbReference>
<evidence type="ECO:0000259" key="3">
    <source>
        <dbReference type="SMART" id="SM00331"/>
    </source>
</evidence>
<organism evidence="4 5">
    <name type="scientific">Hamadaea flava</name>
    <dbReference type="NCBI Taxonomy" id="1742688"/>
    <lineage>
        <taxon>Bacteria</taxon>
        <taxon>Bacillati</taxon>
        <taxon>Actinomycetota</taxon>
        <taxon>Actinomycetes</taxon>
        <taxon>Micromonosporales</taxon>
        <taxon>Micromonosporaceae</taxon>
        <taxon>Hamadaea</taxon>
    </lineage>
</organism>
<dbReference type="InterPro" id="IPR029016">
    <property type="entry name" value="GAF-like_dom_sf"/>
</dbReference>
<evidence type="ECO:0000313" key="5">
    <source>
        <dbReference type="Proteomes" id="UP001595816"/>
    </source>
</evidence>
<dbReference type="SMART" id="SM00065">
    <property type="entry name" value="GAF"/>
    <property type="match status" value="1"/>
</dbReference>
<dbReference type="Gene3D" id="3.30.450.40">
    <property type="match status" value="1"/>
</dbReference>
<evidence type="ECO:0000259" key="2">
    <source>
        <dbReference type="SMART" id="SM00065"/>
    </source>
</evidence>
<evidence type="ECO:0000313" key="4">
    <source>
        <dbReference type="EMBL" id="MFC4136064.1"/>
    </source>
</evidence>
<dbReference type="PANTHER" id="PTHR43156">
    <property type="entry name" value="STAGE II SPORULATION PROTEIN E-RELATED"/>
    <property type="match status" value="1"/>
</dbReference>
<dbReference type="EC" id="3.1.3.16" evidence="4"/>
<dbReference type="Pfam" id="PF07228">
    <property type="entry name" value="SpoIIE"/>
    <property type="match status" value="1"/>
</dbReference>
<comment type="caution">
    <text evidence="4">The sequence shown here is derived from an EMBL/GenBank/DDBJ whole genome shotgun (WGS) entry which is preliminary data.</text>
</comment>
<evidence type="ECO:0000256" key="1">
    <source>
        <dbReference type="ARBA" id="ARBA00022801"/>
    </source>
</evidence>
<gene>
    <name evidence="4" type="ORF">ACFOZ4_36120</name>
</gene>
<accession>A0ABV8M1W0</accession>
<dbReference type="PANTHER" id="PTHR43156:SF2">
    <property type="entry name" value="STAGE II SPORULATION PROTEIN E"/>
    <property type="match status" value="1"/>
</dbReference>
<dbReference type="RefSeq" id="WP_253762708.1">
    <property type="nucleotide sequence ID" value="NZ_JAMZDZ010000001.1"/>
</dbReference>
<dbReference type="SUPFAM" id="SSF81606">
    <property type="entry name" value="PP2C-like"/>
    <property type="match status" value="1"/>
</dbReference>
<dbReference type="GO" id="GO:0004722">
    <property type="term" value="F:protein serine/threonine phosphatase activity"/>
    <property type="evidence" value="ECO:0007669"/>
    <property type="project" value="UniProtKB-EC"/>
</dbReference>
<reference evidence="5" key="1">
    <citation type="journal article" date="2019" name="Int. J. Syst. Evol. Microbiol.">
        <title>The Global Catalogue of Microorganisms (GCM) 10K type strain sequencing project: providing services to taxonomists for standard genome sequencing and annotation.</title>
        <authorList>
            <consortium name="The Broad Institute Genomics Platform"/>
            <consortium name="The Broad Institute Genome Sequencing Center for Infectious Disease"/>
            <person name="Wu L."/>
            <person name="Ma J."/>
        </authorList>
    </citation>
    <scope>NUCLEOTIDE SEQUENCE [LARGE SCALE GENOMIC DNA]</scope>
    <source>
        <strain evidence="5">CGMCC 4.7289</strain>
    </source>
</reference>
<dbReference type="Gene3D" id="3.60.40.10">
    <property type="entry name" value="PPM-type phosphatase domain"/>
    <property type="match status" value="1"/>
</dbReference>
<dbReference type="InterPro" id="IPR003018">
    <property type="entry name" value="GAF"/>
</dbReference>